<keyword evidence="3" id="KW-0472">Membrane</keyword>
<accession>A0A7E4WA30</accession>
<name>A0A7E4WA30_PANRE</name>
<proteinExistence type="predicted"/>
<keyword evidence="1" id="KW-1015">Disulfide bond</keyword>
<keyword evidence="3" id="KW-1133">Transmembrane helix</keyword>
<feature type="compositionally biased region" description="Pro residues" evidence="2">
    <location>
        <begin position="314"/>
        <end position="324"/>
    </location>
</feature>
<evidence type="ECO:0000313" key="5">
    <source>
        <dbReference type="Proteomes" id="UP000492821"/>
    </source>
</evidence>
<feature type="domain" description="EGF-like" evidence="4">
    <location>
        <begin position="124"/>
        <end position="166"/>
    </location>
</feature>
<keyword evidence="1" id="KW-0245">EGF-like domain</keyword>
<keyword evidence="3" id="KW-0812">Transmembrane</keyword>
<dbReference type="Proteomes" id="UP000492821">
    <property type="component" value="Unassembled WGS sequence"/>
</dbReference>
<sequence length="324" mass="36219">MIDESSHNSKLAIMSSDAIPSYEMVLKSNEVSTDEQIVRLSENETATISCRINDTGFKEGTLKFSKNGKPISSKGSNGLTYNVENYNSSGGPITFICASTRLDGTSQTRKLKVTSRLSRKITKDDKLCAVNKCINDGVCVQGNADQTLDTTEYCICPQNMRGNRCEYFDGNKRTKSNANPNYLYASIGILFIAAVIFAVLFGREKKKRTVTKRQLTQVRRESRKQRLPDEPYPLDGYVICDGREEEELSPNVVTVVNEYDNVPRIDERAPFKNKTIIKNPAKYTDSIGITEEIARSNRLFESNPPLPVLANSHLPPPPSSRTNR</sequence>
<reference evidence="6" key="2">
    <citation type="submission" date="2020-10" db="UniProtKB">
        <authorList>
            <consortium name="WormBaseParasite"/>
        </authorList>
    </citation>
    <scope>IDENTIFICATION</scope>
</reference>
<reference evidence="5" key="1">
    <citation type="journal article" date="2013" name="Genetics">
        <title>The draft genome and transcriptome of Panagrellus redivivus are shaped by the harsh demands of a free-living lifestyle.</title>
        <authorList>
            <person name="Srinivasan J."/>
            <person name="Dillman A.R."/>
            <person name="Macchietto M.G."/>
            <person name="Heikkinen L."/>
            <person name="Lakso M."/>
            <person name="Fracchia K.M."/>
            <person name="Antoshechkin I."/>
            <person name="Mortazavi A."/>
            <person name="Wong G."/>
            <person name="Sternberg P.W."/>
        </authorList>
    </citation>
    <scope>NUCLEOTIDE SEQUENCE [LARGE SCALE GENOMIC DNA]</scope>
    <source>
        <strain evidence="5">MT8872</strain>
    </source>
</reference>
<dbReference type="PROSITE" id="PS00022">
    <property type="entry name" value="EGF_1"/>
    <property type="match status" value="1"/>
</dbReference>
<evidence type="ECO:0000256" key="2">
    <source>
        <dbReference type="SAM" id="MobiDB-lite"/>
    </source>
</evidence>
<feature type="disulfide bond" evidence="1">
    <location>
        <begin position="156"/>
        <end position="165"/>
    </location>
</feature>
<dbReference type="InterPro" id="IPR000742">
    <property type="entry name" value="EGF"/>
</dbReference>
<comment type="caution">
    <text evidence="1">Lacks conserved residue(s) required for the propagation of feature annotation.</text>
</comment>
<feature type="transmembrane region" description="Helical" evidence="3">
    <location>
        <begin position="182"/>
        <end position="202"/>
    </location>
</feature>
<feature type="region of interest" description="Disordered" evidence="2">
    <location>
        <begin position="301"/>
        <end position="324"/>
    </location>
</feature>
<keyword evidence="5" id="KW-1185">Reference proteome</keyword>
<organism evidence="5 6">
    <name type="scientific">Panagrellus redivivus</name>
    <name type="common">Microworm</name>
    <dbReference type="NCBI Taxonomy" id="6233"/>
    <lineage>
        <taxon>Eukaryota</taxon>
        <taxon>Metazoa</taxon>
        <taxon>Ecdysozoa</taxon>
        <taxon>Nematoda</taxon>
        <taxon>Chromadorea</taxon>
        <taxon>Rhabditida</taxon>
        <taxon>Tylenchina</taxon>
        <taxon>Panagrolaimomorpha</taxon>
        <taxon>Panagrolaimoidea</taxon>
        <taxon>Panagrolaimidae</taxon>
        <taxon>Panagrellus</taxon>
    </lineage>
</organism>
<dbReference type="WBParaSite" id="Pan_g8747.t1">
    <property type="protein sequence ID" value="Pan_g8747.t1"/>
    <property type="gene ID" value="Pan_g8747"/>
</dbReference>
<evidence type="ECO:0000256" key="1">
    <source>
        <dbReference type="PROSITE-ProRule" id="PRU00076"/>
    </source>
</evidence>
<dbReference type="AlphaFoldDB" id="A0A7E4WA30"/>
<evidence type="ECO:0000313" key="6">
    <source>
        <dbReference type="WBParaSite" id="Pan_g8747.t1"/>
    </source>
</evidence>
<dbReference type="SUPFAM" id="SSF57196">
    <property type="entry name" value="EGF/Laminin"/>
    <property type="match status" value="1"/>
</dbReference>
<evidence type="ECO:0000259" key="4">
    <source>
        <dbReference type="PROSITE" id="PS50026"/>
    </source>
</evidence>
<evidence type="ECO:0000256" key="3">
    <source>
        <dbReference type="SAM" id="Phobius"/>
    </source>
</evidence>
<dbReference type="Gene3D" id="2.10.25.10">
    <property type="entry name" value="Laminin"/>
    <property type="match status" value="1"/>
</dbReference>
<dbReference type="PROSITE" id="PS50026">
    <property type="entry name" value="EGF_3"/>
    <property type="match status" value="1"/>
</dbReference>
<protein>
    <submittedName>
        <fullName evidence="6">EGF-like domain-containing protein</fullName>
    </submittedName>
</protein>